<protein>
    <submittedName>
        <fullName evidence="11">H+/Cl- antiporter ClcA</fullName>
    </submittedName>
</protein>
<dbReference type="GO" id="GO:0034707">
    <property type="term" value="C:chloride channel complex"/>
    <property type="evidence" value="ECO:0007669"/>
    <property type="project" value="UniProtKB-KW"/>
</dbReference>
<keyword evidence="12" id="KW-1185">Reference proteome</keyword>
<dbReference type="Proteomes" id="UP000198405">
    <property type="component" value="Unassembled WGS sequence"/>
</dbReference>
<dbReference type="PANTHER" id="PTHR43427">
    <property type="entry name" value="CHLORIDE CHANNEL PROTEIN CLC-E"/>
    <property type="match status" value="1"/>
</dbReference>
<sequence length="445" mass="48541">MFNREKINLVWEYLKGCAKVNLKLRFDLLSISYFLGRWIPYAFTVGIVTGSIAAFMDLLIVEINKLLSFHEILFFIYPVLIALVVGYTLLIDPVVGGPGIGYAIVHLKTKYFLPARLIFLKFISSTLVLAGGFIAGREGPSFFIGVAIGEWLGKAYGFSKKFKNILGLIGGGAFTGALLKAPLGSSIFAMELENMYDFDYSPFVPMIIASITSYLTFTFFRGESAFIYLTKRPVWTLDSIPYLVIMGLAISFVIYIYTFLFHTGCCVSQFFEPLKRPLVGTIISLPVLFLLYLAIHDTEILSAPADMRIVSHIAQIPIPIWIDVAIIVGVMVITSLTLGFGIPGGLVLPNLIIGAAMGNMFGHIFPDQIVMFSLAGMGAALAAGAKTPLAAIVMITEMSNADVVIPMTAAVITSYTTSFGFSLYLGQEIDIKPLIKGVGCRGKNT</sequence>
<evidence type="ECO:0000256" key="9">
    <source>
        <dbReference type="ARBA" id="ARBA00023303"/>
    </source>
</evidence>
<dbReference type="PANTHER" id="PTHR43427:SF6">
    <property type="entry name" value="CHLORIDE CHANNEL PROTEIN CLC-E"/>
    <property type="match status" value="1"/>
</dbReference>
<dbReference type="PRINTS" id="PR00762">
    <property type="entry name" value="CLCHANNEL"/>
</dbReference>
<dbReference type="CDD" id="cd00400">
    <property type="entry name" value="Voltage_gated_ClC"/>
    <property type="match status" value="1"/>
</dbReference>
<keyword evidence="3 10" id="KW-0812">Transmembrane</keyword>
<evidence type="ECO:0000313" key="12">
    <source>
        <dbReference type="Proteomes" id="UP000198405"/>
    </source>
</evidence>
<organism evidence="11 12">
    <name type="scientific">Desulfurobacterium atlanticum</name>
    <dbReference type="NCBI Taxonomy" id="240169"/>
    <lineage>
        <taxon>Bacteria</taxon>
        <taxon>Pseudomonadati</taxon>
        <taxon>Aquificota</taxon>
        <taxon>Aquificia</taxon>
        <taxon>Desulfurobacteriales</taxon>
        <taxon>Desulfurobacteriaceae</taxon>
        <taxon>Desulfurobacterium</taxon>
    </lineage>
</organism>
<keyword evidence="9" id="KW-0407">Ion channel</keyword>
<accession>A0A238Y744</accession>
<keyword evidence="7" id="KW-0869">Chloride channel</keyword>
<keyword evidence="5" id="KW-0406">Ion transport</keyword>
<feature type="transmembrane region" description="Helical" evidence="10">
    <location>
        <begin position="278"/>
        <end position="295"/>
    </location>
</feature>
<dbReference type="InterPro" id="IPR014743">
    <property type="entry name" value="Cl-channel_core"/>
</dbReference>
<feature type="transmembrane region" description="Helical" evidence="10">
    <location>
        <begin position="72"/>
        <end position="91"/>
    </location>
</feature>
<dbReference type="EMBL" id="FZOB01000002">
    <property type="protein sequence ID" value="SNR66927.1"/>
    <property type="molecule type" value="Genomic_DNA"/>
</dbReference>
<feature type="transmembrane region" description="Helical" evidence="10">
    <location>
        <begin position="203"/>
        <end position="220"/>
    </location>
</feature>
<keyword evidence="8" id="KW-0868">Chloride</keyword>
<evidence type="ECO:0000256" key="10">
    <source>
        <dbReference type="SAM" id="Phobius"/>
    </source>
</evidence>
<feature type="transmembrane region" description="Helical" evidence="10">
    <location>
        <begin position="346"/>
        <end position="365"/>
    </location>
</feature>
<evidence type="ECO:0000256" key="3">
    <source>
        <dbReference type="ARBA" id="ARBA00022692"/>
    </source>
</evidence>
<keyword evidence="2" id="KW-0813">Transport</keyword>
<dbReference type="InterPro" id="IPR050368">
    <property type="entry name" value="ClC-type_chloride_channel"/>
</dbReference>
<evidence type="ECO:0000256" key="7">
    <source>
        <dbReference type="ARBA" id="ARBA00023173"/>
    </source>
</evidence>
<evidence type="ECO:0000313" key="11">
    <source>
        <dbReference type="EMBL" id="SNR66927.1"/>
    </source>
</evidence>
<name>A0A238Y744_9BACT</name>
<dbReference type="InterPro" id="IPR001807">
    <property type="entry name" value="ClC"/>
</dbReference>
<keyword evidence="6 10" id="KW-0472">Membrane</keyword>
<dbReference type="GO" id="GO:0005254">
    <property type="term" value="F:chloride channel activity"/>
    <property type="evidence" value="ECO:0007669"/>
    <property type="project" value="UniProtKB-KW"/>
</dbReference>
<evidence type="ECO:0000256" key="4">
    <source>
        <dbReference type="ARBA" id="ARBA00022989"/>
    </source>
</evidence>
<dbReference type="SUPFAM" id="SSF81340">
    <property type="entry name" value="Clc chloride channel"/>
    <property type="match status" value="1"/>
</dbReference>
<evidence type="ECO:0000256" key="1">
    <source>
        <dbReference type="ARBA" id="ARBA00004141"/>
    </source>
</evidence>
<gene>
    <name evidence="11" type="ORF">SAMN06265340_102175</name>
</gene>
<dbReference type="RefSeq" id="WP_245807318.1">
    <property type="nucleotide sequence ID" value="NZ_FZOB01000002.1"/>
</dbReference>
<feature type="transmembrane region" description="Helical" evidence="10">
    <location>
        <begin position="407"/>
        <end position="426"/>
    </location>
</feature>
<evidence type="ECO:0000256" key="6">
    <source>
        <dbReference type="ARBA" id="ARBA00023136"/>
    </source>
</evidence>
<evidence type="ECO:0000256" key="2">
    <source>
        <dbReference type="ARBA" id="ARBA00022448"/>
    </source>
</evidence>
<dbReference type="Pfam" id="PF00654">
    <property type="entry name" value="Voltage_CLC"/>
    <property type="match status" value="1"/>
</dbReference>
<feature type="transmembrane region" description="Helical" evidence="10">
    <location>
        <begin position="111"/>
        <end position="135"/>
    </location>
</feature>
<dbReference type="AlphaFoldDB" id="A0A238Y744"/>
<feature type="transmembrane region" description="Helical" evidence="10">
    <location>
        <begin position="38"/>
        <end position="60"/>
    </location>
</feature>
<dbReference type="Gene3D" id="1.10.3080.10">
    <property type="entry name" value="Clc chloride channel"/>
    <property type="match status" value="1"/>
</dbReference>
<keyword evidence="4 10" id="KW-1133">Transmembrane helix</keyword>
<evidence type="ECO:0000256" key="5">
    <source>
        <dbReference type="ARBA" id="ARBA00023065"/>
    </source>
</evidence>
<feature type="transmembrane region" description="Helical" evidence="10">
    <location>
        <begin position="372"/>
        <end position="395"/>
    </location>
</feature>
<comment type="subcellular location">
    <subcellularLocation>
        <location evidence="1">Membrane</location>
        <topology evidence="1">Multi-pass membrane protein</topology>
    </subcellularLocation>
</comment>
<evidence type="ECO:0000256" key="8">
    <source>
        <dbReference type="ARBA" id="ARBA00023214"/>
    </source>
</evidence>
<proteinExistence type="predicted"/>
<feature type="transmembrane region" description="Helical" evidence="10">
    <location>
        <begin position="316"/>
        <end position="340"/>
    </location>
</feature>
<feature type="transmembrane region" description="Helical" evidence="10">
    <location>
        <begin position="164"/>
        <end position="183"/>
    </location>
</feature>
<reference evidence="12" key="1">
    <citation type="submission" date="2017-06" db="EMBL/GenBank/DDBJ databases">
        <authorList>
            <person name="Varghese N."/>
            <person name="Submissions S."/>
        </authorList>
    </citation>
    <scope>NUCLEOTIDE SEQUENCE [LARGE SCALE GENOMIC DNA]</scope>
    <source>
        <strain evidence="12">DSM 15668</strain>
    </source>
</reference>
<feature type="transmembrane region" description="Helical" evidence="10">
    <location>
        <begin position="240"/>
        <end position="258"/>
    </location>
</feature>